<protein>
    <submittedName>
        <fullName evidence="2">Hook-length control protein FliK</fullName>
    </submittedName>
</protein>
<evidence type="ECO:0000313" key="2">
    <source>
        <dbReference type="EMBL" id="SDE69096.1"/>
    </source>
</evidence>
<dbReference type="Proteomes" id="UP000243205">
    <property type="component" value="Unassembled WGS sequence"/>
</dbReference>
<organism evidence="2 3">
    <name type="scientific">Desulfuromonas thiophila</name>
    <dbReference type="NCBI Taxonomy" id="57664"/>
    <lineage>
        <taxon>Bacteria</taxon>
        <taxon>Pseudomonadati</taxon>
        <taxon>Thermodesulfobacteriota</taxon>
        <taxon>Desulfuromonadia</taxon>
        <taxon>Desulfuromonadales</taxon>
        <taxon>Desulfuromonadaceae</taxon>
        <taxon>Desulfuromonas</taxon>
    </lineage>
</organism>
<dbReference type="OrthoDB" id="5401450at2"/>
<evidence type="ECO:0000313" key="3">
    <source>
        <dbReference type="Proteomes" id="UP000243205"/>
    </source>
</evidence>
<dbReference type="Gene3D" id="3.30.750.140">
    <property type="match status" value="1"/>
</dbReference>
<dbReference type="Pfam" id="PF02120">
    <property type="entry name" value="Flg_hook"/>
    <property type="match status" value="1"/>
</dbReference>
<evidence type="ECO:0000259" key="1">
    <source>
        <dbReference type="Pfam" id="PF02120"/>
    </source>
</evidence>
<gene>
    <name evidence="2" type="ORF">SAMN05661003_12514</name>
</gene>
<sequence>MDVITPVPPPSITLQPVAPTAQAADALQQQLQPYQFIPATIVEQEGGRVLLDLGHQKLWAQARSEIPLPLGTPLRLQVLATQPQLQLQVLPQGLDAHLLRLLPLFNRQVPMGEQLAQLLLPTAQPAGNSALPPALQQPLQLFAALLQGRPASVETATAQAMPGREGGVSPQIPGTQNVASSSPLQPQVAMLLGAEQKVSPVVGQTAPALLRQALAALPPVPVAPGGTLVGLEPAVQVLNTLLQVLEPLASGGASFQGAALAAPKPALLAADEAVARLQQLPETARAELLQLLPQLEAVLPTVLPEHAPGSAELEAARGLLQQLAVLLTGRGASLGPAAAELLPPPAEQLQQLVRMLGLDLEGRLFHGAVEEARASLKGLLLGLQDQLEAGPQKEGVQQLLQQLELLQLCRARLAQDGLIFLPLPFDGLQQGYVLVEEHAADADRSQRRSYSVQLNLRLSQLGDLNVHLLLEGQQLFVRLCCASEDSAAVMRASQAGLERALQPLGLRSLQVALGAQSPEALLVQRLAPQHHSFVDRRV</sequence>
<accession>A0A1G7F053</accession>
<dbReference type="InterPro" id="IPR038610">
    <property type="entry name" value="FliK-like_C_sf"/>
</dbReference>
<dbReference type="InterPro" id="IPR021136">
    <property type="entry name" value="Flagellar_hook_control-like_C"/>
</dbReference>
<feature type="domain" description="Flagellar hook-length control protein-like C-terminal" evidence="1">
    <location>
        <begin position="442"/>
        <end position="518"/>
    </location>
</feature>
<name>A0A1G7F053_9BACT</name>
<dbReference type="AlphaFoldDB" id="A0A1G7F053"/>
<dbReference type="RefSeq" id="WP_092080693.1">
    <property type="nucleotide sequence ID" value="NZ_FNAQ01000025.1"/>
</dbReference>
<dbReference type="EMBL" id="FNAQ01000025">
    <property type="protein sequence ID" value="SDE69096.1"/>
    <property type="molecule type" value="Genomic_DNA"/>
</dbReference>
<reference evidence="3" key="1">
    <citation type="submission" date="2016-10" db="EMBL/GenBank/DDBJ databases">
        <authorList>
            <person name="Varghese N."/>
            <person name="Submissions S."/>
        </authorList>
    </citation>
    <scope>NUCLEOTIDE SEQUENCE [LARGE SCALE GENOMIC DNA]</scope>
    <source>
        <strain evidence="3">DSM 8987</strain>
    </source>
</reference>
<dbReference type="STRING" id="57664.SAMN05661003_12514"/>
<keyword evidence="3" id="KW-1185">Reference proteome</keyword>
<proteinExistence type="predicted"/>